<gene>
    <name evidence="2" type="ORF">RM572_21840</name>
</gene>
<dbReference type="Proteomes" id="UP001183414">
    <property type="component" value="Unassembled WGS sequence"/>
</dbReference>
<protein>
    <submittedName>
        <fullName evidence="2">Sigma factor-like helix-turn-helix DNA-binding protein</fullName>
    </submittedName>
</protein>
<organism evidence="2 3">
    <name type="scientific">Streptomyces hazeniae</name>
    <dbReference type="NCBI Taxonomy" id="3075538"/>
    <lineage>
        <taxon>Bacteria</taxon>
        <taxon>Bacillati</taxon>
        <taxon>Actinomycetota</taxon>
        <taxon>Actinomycetes</taxon>
        <taxon>Kitasatosporales</taxon>
        <taxon>Streptomycetaceae</taxon>
        <taxon>Streptomyces</taxon>
    </lineage>
</organism>
<dbReference type="Pfam" id="PF13518">
    <property type="entry name" value="HTH_28"/>
    <property type="match status" value="1"/>
</dbReference>
<dbReference type="Gene3D" id="1.10.10.10">
    <property type="entry name" value="Winged helix-like DNA-binding domain superfamily/Winged helix DNA-binding domain"/>
    <property type="match status" value="1"/>
</dbReference>
<proteinExistence type="predicted"/>
<dbReference type="RefSeq" id="WP_311675202.1">
    <property type="nucleotide sequence ID" value="NZ_JAVREQ010000022.1"/>
</dbReference>
<accession>A0ABU2NWP2</accession>
<dbReference type="InterPro" id="IPR036388">
    <property type="entry name" value="WH-like_DNA-bd_sf"/>
</dbReference>
<evidence type="ECO:0000313" key="2">
    <source>
        <dbReference type="EMBL" id="MDT0381404.1"/>
    </source>
</evidence>
<name>A0ABU2NWP2_9ACTN</name>
<sequence length="92" mass="10333">MAEEVQRVLDAVDGVAEADSPTARAKQLTHLLDAVPERIRQARQQAVREMHESGMTYREIAAELDISFGRVRQILEGVNAPRKPRKKPADDK</sequence>
<keyword evidence="3" id="KW-1185">Reference proteome</keyword>
<dbReference type="EMBL" id="JAVREQ010000022">
    <property type="protein sequence ID" value="MDT0381404.1"/>
    <property type="molecule type" value="Genomic_DNA"/>
</dbReference>
<dbReference type="InterPro" id="IPR013324">
    <property type="entry name" value="RNA_pol_sigma_r3/r4-like"/>
</dbReference>
<evidence type="ECO:0000259" key="1">
    <source>
        <dbReference type="Pfam" id="PF13518"/>
    </source>
</evidence>
<dbReference type="InterPro" id="IPR055247">
    <property type="entry name" value="InsJ-like_HTH"/>
</dbReference>
<reference evidence="3" key="1">
    <citation type="submission" date="2023-07" db="EMBL/GenBank/DDBJ databases">
        <title>30 novel species of actinomycetes from the DSMZ collection.</title>
        <authorList>
            <person name="Nouioui I."/>
        </authorList>
    </citation>
    <scope>NUCLEOTIDE SEQUENCE [LARGE SCALE GENOMIC DNA]</scope>
    <source>
        <strain evidence="3">DSM 42041</strain>
    </source>
</reference>
<dbReference type="SUPFAM" id="SSF88659">
    <property type="entry name" value="Sigma3 and sigma4 domains of RNA polymerase sigma factors"/>
    <property type="match status" value="1"/>
</dbReference>
<comment type="caution">
    <text evidence="2">The sequence shown here is derived from an EMBL/GenBank/DDBJ whole genome shotgun (WGS) entry which is preliminary data.</text>
</comment>
<feature type="domain" description="Insertion element IS150 protein InsJ-like helix-turn-helix" evidence="1">
    <location>
        <begin position="43"/>
        <end position="79"/>
    </location>
</feature>
<evidence type="ECO:0000313" key="3">
    <source>
        <dbReference type="Proteomes" id="UP001183414"/>
    </source>
</evidence>